<evidence type="ECO:0000259" key="11">
    <source>
        <dbReference type="Pfam" id="PF00694"/>
    </source>
</evidence>
<evidence type="ECO:0000313" key="13">
    <source>
        <dbReference type="Proteomes" id="UP000500826"/>
    </source>
</evidence>
<evidence type="ECO:0000256" key="3">
    <source>
        <dbReference type="ARBA" id="ARBA00004729"/>
    </source>
</evidence>
<evidence type="ECO:0000256" key="7">
    <source>
        <dbReference type="ARBA" id="ARBA00022430"/>
    </source>
</evidence>
<dbReference type="PANTHER" id="PTHR43345:SF5">
    <property type="entry name" value="3-ISOPROPYLMALATE DEHYDRATASE SMALL SUBUNIT"/>
    <property type="match status" value="1"/>
</dbReference>
<evidence type="ECO:0000256" key="9">
    <source>
        <dbReference type="ARBA" id="ARBA00023239"/>
    </source>
</evidence>
<name>A0ABX6P604_9BURK</name>
<dbReference type="Pfam" id="PF00694">
    <property type="entry name" value="Aconitase_C"/>
    <property type="match status" value="1"/>
</dbReference>
<dbReference type="Gene3D" id="3.20.19.10">
    <property type="entry name" value="Aconitase, domain 4"/>
    <property type="match status" value="1"/>
</dbReference>
<dbReference type="EMBL" id="CP053418">
    <property type="protein sequence ID" value="QJW85513.1"/>
    <property type="molecule type" value="Genomic_DNA"/>
</dbReference>
<comment type="similarity">
    <text evidence="4">Belongs to the LeuD family. LeuD type 1 subfamily.</text>
</comment>
<evidence type="ECO:0000256" key="6">
    <source>
        <dbReference type="ARBA" id="ARBA00011998"/>
    </source>
</evidence>
<comment type="pathway">
    <text evidence="3">Amino-acid biosynthesis; L-leucine biosynthesis; L-leucine from 3-methyl-2-oxobutanoate: step 2/4.</text>
</comment>
<dbReference type="InterPro" id="IPR015928">
    <property type="entry name" value="Aconitase/3IPM_dehydase_swvl"/>
</dbReference>
<organism evidence="12 13">
    <name type="scientific">Ramlibacter terrae</name>
    <dbReference type="NCBI Taxonomy" id="2732511"/>
    <lineage>
        <taxon>Bacteria</taxon>
        <taxon>Pseudomonadati</taxon>
        <taxon>Pseudomonadota</taxon>
        <taxon>Betaproteobacteria</taxon>
        <taxon>Burkholderiales</taxon>
        <taxon>Comamonadaceae</taxon>
        <taxon>Ramlibacter</taxon>
    </lineage>
</organism>
<comment type="catalytic activity">
    <reaction evidence="1">
        <text>(2R,3S)-3-isopropylmalate = (2S)-2-isopropylmalate</text>
        <dbReference type="Rhea" id="RHEA:32287"/>
        <dbReference type="ChEBI" id="CHEBI:1178"/>
        <dbReference type="ChEBI" id="CHEBI:35121"/>
        <dbReference type="EC" id="4.2.1.33"/>
    </reaction>
</comment>
<protein>
    <recommendedName>
        <fullName evidence="6">3-isopropylmalate dehydratase</fullName>
        <ecNumber evidence="6">4.2.1.33</ecNumber>
    </recommendedName>
</protein>
<evidence type="ECO:0000313" key="12">
    <source>
        <dbReference type="EMBL" id="QJW85513.1"/>
    </source>
</evidence>
<keyword evidence="8" id="KW-0028">Amino-acid biosynthesis</keyword>
<dbReference type="NCBIfam" id="TIGR00171">
    <property type="entry name" value="leuD"/>
    <property type="match status" value="1"/>
</dbReference>
<reference evidence="12 13" key="1">
    <citation type="submission" date="2020-05" db="EMBL/GenBank/DDBJ databases">
        <title>Ramlibacter rhizophilus sp. nov., isolated from rhizosphere soil of national flower Mugunghwa from South Korea.</title>
        <authorList>
            <person name="Zheng-Fei Y."/>
            <person name="Huan T."/>
        </authorList>
    </citation>
    <scope>NUCLEOTIDE SEQUENCE [LARGE SCALE GENOMIC DNA]</scope>
    <source>
        <strain evidence="12 13">H242</strain>
    </source>
</reference>
<evidence type="ECO:0000256" key="5">
    <source>
        <dbReference type="ARBA" id="ARBA00011271"/>
    </source>
</evidence>
<evidence type="ECO:0000256" key="10">
    <source>
        <dbReference type="ARBA" id="ARBA00023304"/>
    </source>
</evidence>
<dbReference type="InterPro" id="IPR000573">
    <property type="entry name" value="AconitaseA/IPMdHydase_ssu_swvl"/>
</dbReference>
<dbReference type="GO" id="GO:0003861">
    <property type="term" value="F:3-isopropylmalate dehydratase activity"/>
    <property type="evidence" value="ECO:0007669"/>
    <property type="project" value="UniProtKB-EC"/>
</dbReference>
<dbReference type="InterPro" id="IPR004431">
    <property type="entry name" value="3-IsopropMal_deHydase_ssu"/>
</dbReference>
<keyword evidence="7" id="KW-0432">Leucine biosynthesis</keyword>
<evidence type="ECO:0000256" key="4">
    <source>
        <dbReference type="ARBA" id="ARBA00009845"/>
    </source>
</evidence>
<keyword evidence="10" id="KW-0100">Branched-chain amino acid biosynthesis</keyword>
<dbReference type="SUPFAM" id="SSF52016">
    <property type="entry name" value="LeuD/IlvD-like"/>
    <property type="match status" value="1"/>
</dbReference>
<sequence>MNALTTLTGPAAALLKADINTDTIAPLVRGQAGPQPAGIRTDEELAARLFGPRRYLPDGSNDPSFVLNQPPFDRARFPVAGPNFACGSSRETAATMLKAFGIRCVIAPSFGLIFHDNCVRNHMLPLALDEATVQRLGTAAAAGAAFQLDVAAGTLQPEGGEAVHFTLPTFRRDMLLHGADEVEVTLGRTAAIDAYQAQARAARPREWLA</sequence>
<dbReference type="EC" id="4.2.1.33" evidence="6"/>
<gene>
    <name evidence="12" type="primary">leuD</name>
    <name evidence="12" type="ORF">HK414_26145</name>
</gene>
<accession>A0ABX6P604</accession>
<evidence type="ECO:0000256" key="2">
    <source>
        <dbReference type="ARBA" id="ARBA00002695"/>
    </source>
</evidence>
<dbReference type="PANTHER" id="PTHR43345">
    <property type="entry name" value="3-ISOPROPYLMALATE DEHYDRATASE SMALL SUBUNIT 2-RELATED-RELATED"/>
    <property type="match status" value="1"/>
</dbReference>
<keyword evidence="13" id="KW-1185">Reference proteome</keyword>
<proteinExistence type="inferred from homology"/>
<feature type="domain" description="Aconitase A/isopropylmalate dehydratase small subunit swivel" evidence="11">
    <location>
        <begin position="42"/>
        <end position="130"/>
    </location>
</feature>
<comment type="function">
    <text evidence="2">Catalyzes the isomerization between 2-isopropylmalate and 3-isopropylmalate, via the formation of 2-isopropylmaleate.</text>
</comment>
<evidence type="ECO:0000256" key="8">
    <source>
        <dbReference type="ARBA" id="ARBA00022605"/>
    </source>
</evidence>
<dbReference type="Proteomes" id="UP000500826">
    <property type="component" value="Chromosome"/>
</dbReference>
<comment type="subunit">
    <text evidence="5">Heterodimer of LeuC and LeuD.</text>
</comment>
<evidence type="ECO:0000256" key="1">
    <source>
        <dbReference type="ARBA" id="ARBA00000491"/>
    </source>
</evidence>
<dbReference type="InterPro" id="IPR050075">
    <property type="entry name" value="LeuD"/>
</dbReference>
<keyword evidence="9 12" id="KW-0456">Lyase</keyword>